<comment type="function">
    <text evidence="7">Negatively regulates transcription of bacterial ribonucleotide reductase nrd genes and operons by binding to NrdR-boxes.</text>
</comment>
<dbReference type="KEGG" id="pbf:CFX0092_A0872"/>
<evidence type="ECO:0000256" key="3">
    <source>
        <dbReference type="ARBA" id="ARBA00022840"/>
    </source>
</evidence>
<keyword evidence="4 7" id="KW-0805">Transcription regulation</keyword>
<proteinExistence type="inferred from homology"/>
<dbReference type="InterPro" id="IPR003796">
    <property type="entry name" value="RNR_NrdR-like"/>
</dbReference>
<dbReference type="Pfam" id="PF03477">
    <property type="entry name" value="ATP-cone"/>
    <property type="match status" value="1"/>
</dbReference>
<keyword evidence="2 7" id="KW-0547">Nucleotide-binding</keyword>
<evidence type="ECO:0000313" key="10">
    <source>
        <dbReference type="Proteomes" id="UP000215027"/>
    </source>
</evidence>
<dbReference type="Proteomes" id="UP000215027">
    <property type="component" value="Chromosome I"/>
</dbReference>
<dbReference type="InterPro" id="IPR055173">
    <property type="entry name" value="NrdR-like_N"/>
</dbReference>
<dbReference type="OrthoDB" id="9807461at2"/>
<dbReference type="GO" id="GO:0005524">
    <property type="term" value="F:ATP binding"/>
    <property type="evidence" value="ECO:0007669"/>
    <property type="project" value="UniProtKB-UniRule"/>
</dbReference>
<dbReference type="PANTHER" id="PTHR30455:SF2">
    <property type="entry name" value="TRANSCRIPTIONAL REPRESSOR NRDR"/>
    <property type="match status" value="1"/>
</dbReference>
<evidence type="ECO:0000256" key="7">
    <source>
        <dbReference type="HAMAP-Rule" id="MF_00440"/>
    </source>
</evidence>
<comment type="caution">
    <text evidence="7">Lacks conserved residue(s) required for the propagation of feature annotation.</text>
</comment>
<dbReference type="GO" id="GO:0008270">
    <property type="term" value="F:zinc ion binding"/>
    <property type="evidence" value="ECO:0007669"/>
    <property type="project" value="InterPro"/>
</dbReference>
<evidence type="ECO:0000256" key="6">
    <source>
        <dbReference type="ARBA" id="ARBA00023163"/>
    </source>
</evidence>
<dbReference type="NCBIfam" id="TIGR00244">
    <property type="entry name" value="transcriptional regulator NrdR"/>
    <property type="match status" value="1"/>
</dbReference>
<accession>A0A160T2Q0</accession>
<dbReference type="PANTHER" id="PTHR30455">
    <property type="entry name" value="TRANSCRIPTIONAL REPRESSOR NRDR"/>
    <property type="match status" value="1"/>
</dbReference>
<keyword evidence="6 7" id="KW-0804">Transcription</keyword>
<evidence type="ECO:0000256" key="5">
    <source>
        <dbReference type="ARBA" id="ARBA00023125"/>
    </source>
</evidence>
<protein>
    <recommendedName>
        <fullName evidence="7">Transcriptional repressor NrdR</fullName>
    </recommendedName>
</protein>
<evidence type="ECO:0000256" key="1">
    <source>
        <dbReference type="ARBA" id="ARBA00022491"/>
    </source>
</evidence>
<gene>
    <name evidence="7 9" type="primary">nrdR</name>
    <name evidence="9" type="ORF">CFX0092_A0872</name>
</gene>
<name>A0A160T2Q0_9CHLR</name>
<evidence type="ECO:0000313" key="9">
    <source>
        <dbReference type="EMBL" id="CUS02750.2"/>
    </source>
</evidence>
<dbReference type="AlphaFoldDB" id="A0A160T2Q0"/>
<keyword evidence="10" id="KW-1185">Reference proteome</keyword>
<dbReference type="Pfam" id="PF22811">
    <property type="entry name" value="Zn_ribbon_NrdR"/>
    <property type="match status" value="1"/>
</dbReference>
<feature type="domain" description="ATP-cone" evidence="8">
    <location>
        <begin position="48"/>
        <end position="138"/>
    </location>
</feature>
<keyword evidence="1 7" id="KW-0678">Repressor</keyword>
<evidence type="ECO:0000256" key="2">
    <source>
        <dbReference type="ARBA" id="ARBA00022741"/>
    </source>
</evidence>
<evidence type="ECO:0000259" key="8">
    <source>
        <dbReference type="PROSITE" id="PS51161"/>
    </source>
</evidence>
<dbReference type="PROSITE" id="PS51161">
    <property type="entry name" value="ATP_CONE"/>
    <property type="match status" value="1"/>
</dbReference>
<dbReference type="EMBL" id="LN890655">
    <property type="protein sequence ID" value="CUS02750.2"/>
    <property type="molecule type" value="Genomic_DNA"/>
</dbReference>
<keyword evidence="5 7" id="KW-0238">DNA-binding</keyword>
<sequence length="151" mass="17357">MRCPYCHFEKTHVIDTSHDRRGGTRRRRVCEACGQRYTSYERPILATPLLIKKDGSREEFSREKLLGGIRVACAKRPISAADIERIAGEIESELQRMGQEEVKSRIVGDMVIGKLKELDLVAYVRYAIVYLRLDDLSSIRSEIDRLLTEQS</sequence>
<evidence type="ECO:0000256" key="4">
    <source>
        <dbReference type="ARBA" id="ARBA00023015"/>
    </source>
</evidence>
<dbReference type="RefSeq" id="WP_095042327.1">
    <property type="nucleotide sequence ID" value="NZ_LN890655.1"/>
</dbReference>
<dbReference type="GO" id="GO:0003677">
    <property type="term" value="F:DNA binding"/>
    <property type="evidence" value="ECO:0007669"/>
    <property type="project" value="UniProtKB-KW"/>
</dbReference>
<dbReference type="InterPro" id="IPR005144">
    <property type="entry name" value="ATP-cone_dom"/>
</dbReference>
<comment type="similarity">
    <text evidence="7">Belongs to the NrdR family.</text>
</comment>
<dbReference type="HAMAP" id="MF_00440">
    <property type="entry name" value="NrdR"/>
    <property type="match status" value="1"/>
</dbReference>
<organism evidence="9 10">
    <name type="scientific">Candidatus Promineifilum breve</name>
    <dbReference type="NCBI Taxonomy" id="1806508"/>
    <lineage>
        <taxon>Bacteria</taxon>
        <taxon>Bacillati</taxon>
        <taxon>Chloroflexota</taxon>
        <taxon>Ardenticatenia</taxon>
        <taxon>Candidatus Promineifilales</taxon>
        <taxon>Candidatus Promineifilaceae</taxon>
        <taxon>Candidatus Promineifilum</taxon>
    </lineage>
</organism>
<dbReference type="GO" id="GO:0045892">
    <property type="term" value="P:negative regulation of DNA-templated transcription"/>
    <property type="evidence" value="ECO:0007669"/>
    <property type="project" value="UniProtKB-UniRule"/>
</dbReference>
<reference evidence="9" key="1">
    <citation type="submission" date="2016-01" db="EMBL/GenBank/DDBJ databases">
        <authorList>
            <person name="Mcilroy J.S."/>
            <person name="Karst M S."/>
            <person name="Albertsen M."/>
        </authorList>
    </citation>
    <scope>NUCLEOTIDE SEQUENCE</scope>
    <source>
        <strain evidence="9">Cfx-K</strain>
    </source>
</reference>
<keyword evidence="3 7" id="KW-0067">ATP-binding</keyword>